<proteinExistence type="predicted"/>
<dbReference type="InterPro" id="IPR000219">
    <property type="entry name" value="DH_dom"/>
</dbReference>
<protein>
    <recommendedName>
        <fullName evidence="2">DH domain-containing protein</fullName>
    </recommendedName>
</protein>
<dbReference type="Gene3D" id="1.20.900.10">
    <property type="entry name" value="Dbl homology (DH) domain"/>
    <property type="match status" value="1"/>
</dbReference>
<feature type="region of interest" description="Disordered" evidence="1">
    <location>
        <begin position="217"/>
        <end position="261"/>
    </location>
</feature>
<name>A0A6C0L1G3_9ZZZZ</name>
<evidence type="ECO:0000256" key="1">
    <source>
        <dbReference type="SAM" id="MobiDB-lite"/>
    </source>
</evidence>
<dbReference type="Pfam" id="PF00621">
    <property type="entry name" value="RhoGEF"/>
    <property type="match status" value="1"/>
</dbReference>
<dbReference type="EMBL" id="MN741012">
    <property type="protein sequence ID" value="QHU22594.1"/>
    <property type="molecule type" value="Genomic_DNA"/>
</dbReference>
<organism evidence="3">
    <name type="scientific">viral metagenome</name>
    <dbReference type="NCBI Taxonomy" id="1070528"/>
    <lineage>
        <taxon>unclassified sequences</taxon>
        <taxon>metagenomes</taxon>
        <taxon>organismal metagenomes</taxon>
    </lineage>
</organism>
<reference evidence="3" key="1">
    <citation type="journal article" date="2020" name="Nature">
        <title>Giant virus diversity and host interactions through global metagenomics.</title>
        <authorList>
            <person name="Schulz F."/>
            <person name="Roux S."/>
            <person name="Paez-Espino D."/>
            <person name="Jungbluth S."/>
            <person name="Walsh D.A."/>
            <person name="Denef V.J."/>
            <person name="McMahon K.D."/>
            <person name="Konstantinidis K.T."/>
            <person name="Eloe-Fadrosh E.A."/>
            <person name="Kyrpides N.C."/>
            <person name="Woyke T."/>
        </authorList>
    </citation>
    <scope>NUCLEOTIDE SEQUENCE</scope>
    <source>
        <strain evidence="3">GVMAG-S-ERX555907-102</strain>
    </source>
</reference>
<dbReference type="SMART" id="SM00325">
    <property type="entry name" value="RhoGEF"/>
    <property type="match status" value="1"/>
</dbReference>
<dbReference type="PANTHER" id="PTHR12673:SF263">
    <property type="entry name" value="PLECKSTRIN DOMAIN-CONTAINING PROTEIN"/>
    <property type="match status" value="1"/>
</dbReference>
<feature type="region of interest" description="Disordered" evidence="1">
    <location>
        <begin position="748"/>
        <end position="768"/>
    </location>
</feature>
<dbReference type="PROSITE" id="PS50010">
    <property type="entry name" value="DH_2"/>
    <property type="match status" value="1"/>
</dbReference>
<feature type="region of interest" description="Disordered" evidence="1">
    <location>
        <begin position="58"/>
        <end position="86"/>
    </location>
</feature>
<dbReference type="InterPro" id="IPR051092">
    <property type="entry name" value="FYVE_RhoGEF_PH"/>
</dbReference>
<sequence length="936" mass="108035">MACLESAVFSIDLDDDNIIYQEGGVGNDQPPKYLQKVFQQAAKAANNATYDLKRQREQENLNKKGNKANEVRHPTNHENEERQNRREERIKELQRQLKDKNHKNSIQRVNKASAEYKKALKEQTNKTEQTIKTTKETRDKKVTYNTRNVDVKGLISGTETKEEEAKADPPLPPAQAPVPAQQAAQDSDKQLNIAAKKEEQIKELAAQIKEKQNALKKGKYATNGTPVPTMPTPPPPLPTAPPPAKSPPPTPPPGGAEEKTATSLQNVAKELFDTEHTYVNNLKLITDHLQRYKNVGIQIRRQNIVSKSFNPILERALRYLIQMYQVHNFSYIGNNVRDEEIQKNDYVNRFLTLEESQNIDAFNWLSNIKTDGVKELYIKYNFIFDYLNESDVLQTNENSKEIKGSRLDLNSFLIMPIQRFPRYGMIFDGIIKHANEKDKNVFQTHQSRISSMLTDINDFKIYFSKTKFETLYEEGQKFINTHFPNGLYSFPFHLYDVITADDEEKINAESSELDNSKLALSADDEENINAEIFAKQTKVENMKKDFLEIICNGVLASSIIKGKVNESKCETKTNHKTMFYDIRAAHTDLQKQLKELETSNDESLFEVYIREVNKKVTGNGCQDILMKLIVLEQASTIYIARCIKSKYPTVLFSYRKDSKFSGLWEKDKKLLQEDKIRTVKKGGGETAVRNKLVRKFLNNDTISAETYIDNFGKLPNSEISGRPKGVEETKSNNQFAEKQFIEMEKKFLTPPEGDPRKPPDNNLLKGLQNYPEPNQDLIDNYEKEHGAYKKNSMVYQLIKEQMKVNKEILGFQPEITNLDAMFDFKKIDQIVDDFDTSKMDQKILSKYFDESVQLKHAMDVEVLKQLMEQAEHYFKDKLQNQDEHKKMIHGIIKNHKNFLVTEFNKKDLKINHSILYATDNNREKLFQTCMPSILNH</sequence>
<accession>A0A6C0L1G3</accession>
<dbReference type="GO" id="GO:0005737">
    <property type="term" value="C:cytoplasm"/>
    <property type="evidence" value="ECO:0007669"/>
    <property type="project" value="TreeGrafter"/>
</dbReference>
<dbReference type="InterPro" id="IPR035899">
    <property type="entry name" value="DBL_dom_sf"/>
</dbReference>
<dbReference type="GO" id="GO:0005085">
    <property type="term" value="F:guanyl-nucleotide exchange factor activity"/>
    <property type="evidence" value="ECO:0007669"/>
    <property type="project" value="InterPro"/>
</dbReference>
<dbReference type="SUPFAM" id="SSF48065">
    <property type="entry name" value="DBL homology domain (DH-domain)"/>
    <property type="match status" value="1"/>
</dbReference>
<evidence type="ECO:0000313" key="3">
    <source>
        <dbReference type="EMBL" id="QHU22594.1"/>
    </source>
</evidence>
<feature type="region of interest" description="Disordered" evidence="1">
    <location>
        <begin position="153"/>
        <end position="189"/>
    </location>
</feature>
<feature type="compositionally biased region" description="Pro residues" evidence="1">
    <location>
        <begin position="228"/>
        <end position="254"/>
    </location>
</feature>
<feature type="domain" description="DH" evidence="2">
    <location>
        <begin position="263"/>
        <end position="459"/>
    </location>
</feature>
<feature type="compositionally biased region" description="Basic and acidic residues" evidence="1">
    <location>
        <begin position="748"/>
        <end position="759"/>
    </location>
</feature>
<evidence type="ECO:0000259" key="2">
    <source>
        <dbReference type="PROSITE" id="PS50010"/>
    </source>
</evidence>
<dbReference type="AlphaFoldDB" id="A0A6C0L1G3"/>
<dbReference type="PANTHER" id="PTHR12673">
    <property type="entry name" value="FACIOGENITAL DYSPLASIA PROTEIN"/>
    <property type="match status" value="1"/>
</dbReference>